<dbReference type="EMBL" id="JAGSYN010000276">
    <property type="protein sequence ID" value="KAG7660583.1"/>
    <property type="molecule type" value="Genomic_DNA"/>
</dbReference>
<comment type="caution">
    <text evidence="5">The sequence shown here is derived from an EMBL/GenBank/DDBJ whole genome shotgun (WGS) entry which is preliminary data.</text>
</comment>
<dbReference type="GO" id="GO:0016593">
    <property type="term" value="C:Cdc73/Paf1 complex"/>
    <property type="evidence" value="ECO:0007669"/>
    <property type="project" value="TreeGrafter"/>
</dbReference>
<reference evidence="5 6" key="1">
    <citation type="journal article" date="2021" name="DNA Res.">
        <title>Genome analysis of Candida subhashii reveals its hybrid nature and dual mitochondrial genome conformations.</title>
        <authorList>
            <person name="Mixao V."/>
            <person name="Hegedusova E."/>
            <person name="Saus E."/>
            <person name="Pryszcz L.P."/>
            <person name="Cillingova A."/>
            <person name="Nosek J."/>
            <person name="Gabaldon T."/>
        </authorList>
    </citation>
    <scope>NUCLEOTIDE SEQUENCE [LARGE SCALE GENOMIC DNA]</scope>
    <source>
        <strain evidence="5 6">CBS 10753</strain>
    </source>
</reference>
<gene>
    <name evidence="5" type="ORF">J8A68_005849</name>
</gene>
<dbReference type="AlphaFoldDB" id="A0A8J5QD54"/>
<feature type="repeat" description="TPR" evidence="3">
    <location>
        <begin position="146"/>
        <end position="179"/>
    </location>
</feature>
<feature type="region of interest" description="Disordered" evidence="4">
    <location>
        <begin position="974"/>
        <end position="1115"/>
    </location>
</feature>
<dbReference type="RefSeq" id="XP_049260816.1">
    <property type="nucleotide sequence ID" value="XM_049409959.1"/>
</dbReference>
<accession>A0A8J5QD54</accession>
<keyword evidence="6" id="KW-1185">Reference proteome</keyword>
<feature type="compositionally biased region" description="Acidic residues" evidence="4">
    <location>
        <begin position="989"/>
        <end position="1000"/>
    </location>
</feature>
<dbReference type="InterPro" id="IPR019734">
    <property type="entry name" value="TPR_rpt"/>
</dbReference>
<evidence type="ECO:0000313" key="5">
    <source>
        <dbReference type="EMBL" id="KAG7660583.1"/>
    </source>
</evidence>
<name>A0A8J5QD54_9ASCO</name>
<dbReference type="Pfam" id="PF13432">
    <property type="entry name" value="TPR_16"/>
    <property type="match status" value="1"/>
</dbReference>
<keyword evidence="2 3" id="KW-0802">TPR repeat</keyword>
<dbReference type="PANTHER" id="PTHR14027:SF2">
    <property type="entry name" value="RNA POLYMERASE-ASSOCIATED PROTEIN CTR9 HOMOLOG"/>
    <property type="match status" value="1"/>
</dbReference>
<dbReference type="PANTHER" id="PTHR14027">
    <property type="entry name" value="RNA POLYMERASE-ASSOCIATED PROTEIN CTR9"/>
    <property type="match status" value="1"/>
</dbReference>
<dbReference type="GeneID" id="73472649"/>
<dbReference type="SMART" id="SM00028">
    <property type="entry name" value="TPR"/>
    <property type="match status" value="9"/>
</dbReference>
<sequence>MEDPIDVSYYIGVQSAETLGNLDVPLNNGQIVSINLIDELPDDPNELIGFLQGEKCACQYWISVASAYARLNKLNEAMEIINATNGLSQFNDEDKKSFQSFQIWLYFKYISLGIDKETNLIQVSSEINNLSQKIKTDNTTNAANSTSNILSQAVLFLYQGRDDDALDIFDRILRIDQNNCFALLGKAQAILNKTKNYSLALKLYQQVLILNPMMKPDPRLGIGLCFWFLKDDRMAFQSWERSLELDDHNLKAKIFLNLAKFHQTFNNSLTDEEFLDNYKLCLTELSKLNKSNPNDSIILLPLASYYFSKGDYELVEKLIKKVVKNITGYESLIKFNSFNRVSKYESNVLSQCATWFGRIQFANNDFTQASKYFQEAIKLKDTNIVAKLGLGQSQYNRGSIEEAIMTFESILRSNVKCLEVNYSLGLLYSKQKSKRKQDMAIQILERYIRLSNNRGLASSNKDDIEFMLNKEPVTLNAYLVLSKLYESTDINQSLNYLNKAIESRKHIGKDVPLEIYNNIGVFNFMKQNYDESSKNFQTALDKVESNEFKSDDGDLLIDLPQDLKVSLNFNLARSKEISNVSEALEIYETLLQECPHYFSAKLRILFLNCISDRGMTKEEIKTEIEELLNSNASDLEIRSFYGWFAKNFGKRLGLQADADTKHQKDTLVEYDSHDCYALISLANIYCIMARDTKGSNDDQKKKQQKYYMRGIELFTKVLSLDSKNVYAAQGLAISYIENKEPNKGLDILRKIRDSLNDISVYLNLGHVLCELKQFGKGIENYELALGRFTDGKDSKILSFLGRAWYLRAHSEKNLGFYKRALEYTRLALDSVKGGSKASIRFNIAYVNFQIAEFITKQSISQRNVEDIENAINGLKDAIEILNELSSDEEKHPPYPKEELKSRANLGTNTLLNRLTTALQETRESLAEVEHKLEIAKQVMKEEEEAKLKEEEAKLAALAEKEKLLAQERAALQEQAQQWAEEQRSNIVDEGGDEEDDDLFNEESKSKKDKKRKATAPTKGGPKKKKKKRAKKGIVDDSEEESARSSGESDVENDNESKTTSPKKKKKVLSNEFINDSDDDLDDDDLFGENDEEEEDKQDESNGKANGADEDDEDED</sequence>
<evidence type="ECO:0000256" key="4">
    <source>
        <dbReference type="SAM" id="MobiDB-lite"/>
    </source>
</evidence>
<dbReference type="OrthoDB" id="343875at2759"/>
<dbReference type="InterPro" id="IPR031101">
    <property type="entry name" value="Ctr9"/>
</dbReference>
<keyword evidence="1" id="KW-0677">Repeat</keyword>
<dbReference type="GO" id="GO:0000993">
    <property type="term" value="F:RNA polymerase II complex binding"/>
    <property type="evidence" value="ECO:0007669"/>
    <property type="project" value="TreeGrafter"/>
</dbReference>
<dbReference type="Proteomes" id="UP000694255">
    <property type="component" value="Unassembled WGS sequence"/>
</dbReference>
<organism evidence="5 6">
    <name type="scientific">[Candida] subhashii</name>
    <dbReference type="NCBI Taxonomy" id="561895"/>
    <lineage>
        <taxon>Eukaryota</taxon>
        <taxon>Fungi</taxon>
        <taxon>Dikarya</taxon>
        <taxon>Ascomycota</taxon>
        <taxon>Saccharomycotina</taxon>
        <taxon>Pichiomycetes</taxon>
        <taxon>Debaryomycetaceae</taxon>
        <taxon>Spathaspora</taxon>
    </lineage>
</organism>
<evidence type="ECO:0000256" key="3">
    <source>
        <dbReference type="PROSITE-ProRule" id="PRU00339"/>
    </source>
</evidence>
<evidence type="ECO:0000313" key="6">
    <source>
        <dbReference type="Proteomes" id="UP000694255"/>
    </source>
</evidence>
<evidence type="ECO:0000256" key="1">
    <source>
        <dbReference type="ARBA" id="ARBA00022737"/>
    </source>
</evidence>
<feature type="compositionally biased region" description="Acidic residues" evidence="4">
    <location>
        <begin position="1074"/>
        <end position="1097"/>
    </location>
</feature>
<feature type="repeat" description="TPR" evidence="3">
    <location>
        <begin position="350"/>
        <end position="383"/>
    </location>
</feature>
<protein>
    <submittedName>
        <fullName evidence="5">CTR9</fullName>
    </submittedName>
</protein>
<evidence type="ECO:0000256" key="2">
    <source>
        <dbReference type="ARBA" id="ARBA00022803"/>
    </source>
</evidence>
<feature type="compositionally biased region" description="Basic residues" evidence="4">
    <location>
        <begin position="1020"/>
        <end position="1031"/>
    </location>
</feature>
<proteinExistence type="predicted"/>
<dbReference type="GO" id="GO:0006355">
    <property type="term" value="P:regulation of DNA-templated transcription"/>
    <property type="evidence" value="ECO:0007669"/>
    <property type="project" value="InterPro"/>
</dbReference>
<dbReference type="GO" id="GO:0006368">
    <property type="term" value="P:transcription elongation by RNA polymerase II"/>
    <property type="evidence" value="ECO:0007669"/>
    <property type="project" value="TreeGrafter"/>
</dbReference>
<dbReference type="PROSITE" id="PS50005">
    <property type="entry name" value="TPR"/>
    <property type="match status" value="2"/>
</dbReference>